<gene>
    <name evidence="3" type="ORF">GCM10010358_15710</name>
</gene>
<dbReference type="SUPFAM" id="SSF51735">
    <property type="entry name" value="NAD(P)-binding Rossmann-fold domains"/>
    <property type="match status" value="1"/>
</dbReference>
<comment type="caution">
    <text evidence="3">The sequence shown here is derived from an EMBL/GenBank/DDBJ whole genome shotgun (WGS) entry which is preliminary data.</text>
</comment>
<dbReference type="Pfam" id="PF13460">
    <property type="entry name" value="NAD_binding_10"/>
    <property type="match status" value="1"/>
</dbReference>
<dbReference type="Proteomes" id="UP000619244">
    <property type="component" value="Unassembled WGS sequence"/>
</dbReference>
<accession>A0A918NCF2</accession>
<protein>
    <submittedName>
        <fullName evidence="3">NAD-dependent dehydratase</fullName>
    </submittedName>
</protein>
<dbReference type="EMBL" id="BMVU01000004">
    <property type="protein sequence ID" value="GGX62206.1"/>
    <property type="molecule type" value="Genomic_DNA"/>
</dbReference>
<dbReference type="AlphaFoldDB" id="A0A918NCF2"/>
<organism evidence="3 4">
    <name type="scientific">Streptomyces minutiscleroticus</name>
    <dbReference type="NCBI Taxonomy" id="68238"/>
    <lineage>
        <taxon>Bacteria</taxon>
        <taxon>Bacillati</taxon>
        <taxon>Actinomycetota</taxon>
        <taxon>Actinomycetes</taxon>
        <taxon>Kitasatosporales</taxon>
        <taxon>Streptomycetaceae</taxon>
        <taxon>Streptomyces</taxon>
    </lineage>
</organism>
<proteinExistence type="predicted"/>
<reference evidence="3" key="1">
    <citation type="journal article" date="2014" name="Int. J. Syst. Evol. Microbiol.">
        <title>Complete genome sequence of Corynebacterium casei LMG S-19264T (=DSM 44701T), isolated from a smear-ripened cheese.</title>
        <authorList>
            <consortium name="US DOE Joint Genome Institute (JGI-PGF)"/>
            <person name="Walter F."/>
            <person name="Albersmeier A."/>
            <person name="Kalinowski J."/>
            <person name="Ruckert C."/>
        </authorList>
    </citation>
    <scope>NUCLEOTIDE SEQUENCE</scope>
    <source>
        <strain evidence="3">JCM 4790</strain>
    </source>
</reference>
<dbReference type="Gene3D" id="3.40.50.720">
    <property type="entry name" value="NAD(P)-binding Rossmann-like Domain"/>
    <property type="match status" value="1"/>
</dbReference>
<reference evidence="3" key="2">
    <citation type="submission" date="2020-09" db="EMBL/GenBank/DDBJ databases">
        <authorList>
            <person name="Sun Q."/>
            <person name="Ohkuma M."/>
        </authorList>
    </citation>
    <scope>NUCLEOTIDE SEQUENCE</scope>
    <source>
        <strain evidence="3">JCM 4790</strain>
    </source>
</reference>
<dbReference type="InterPro" id="IPR016040">
    <property type="entry name" value="NAD(P)-bd_dom"/>
</dbReference>
<feature type="domain" description="NAD(P)-binding" evidence="2">
    <location>
        <begin position="35"/>
        <end position="220"/>
    </location>
</feature>
<evidence type="ECO:0000313" key="4">
    <source>
        <dbReference type="Proteomes" id="UP000619244"/>
    </source>
</evidence>
<keyword evidence="4" id="KW-1185">Reference proteome</keyword>
<dbReference type="CDD" id="cd05243">
    <property type="entry name" value="SDR_a5"/>
    <property type="match status" value="1"/>
</dbReference>
<evidence type="ECO:0000259" key="2">
    <source>
        <dbReference type="Pfam" id="PF13460"/>
    </source>
</evidence>
<evidence type="ECO:0000256" key="1">
    <source>
        <dbReference type="SAM" id="MobiDB-lite"/>
    </source>
</evidence>
<dbReference type="PANTHER" id="PTHR15020">
    <property type="entry name" value="FLAVIN REDUCTASE-RELATED"/>
    <property type="match status" value="1"/>
</dbReference>
<name>A0A918NCF2_9ACTN</name>
<evidence type="ECO:0000313" key="3">
    <source>
        <dbReference type="EMBL" id="GGX62206.1"/>
    </source>
</evidence>
<sequence length="246" mass="25140">MAAGREDGRGREGVAAARERGSGRTVEGMRIVIAGGHGQIALRLERLLAARGDEVVGIIRNAEQGDDLRAAGAEPAVCDLESARVEEVAALLEGADAVVFAAGAGPGSGAARKDTVDRGAAVLVADAAERAGVRRYVVVSSMGADPHHEGDEIFDAYQRAKGEADAYVRGREALDWTILRPGMLTDDAGTGLVRLEASTGRGPVPRDDVAAVLAELLDSPATAGLTLELISGSAPVSVAVKSVAGN</sequence>
<feature type="region of interest" description="Disordered" evidence="1">
    <location>
        <begin position="1"/>
        <end position="21"/>
    </location>
</feature>
<dbReference type="PANTHER" id="PTHR15020:SF50">
    <property type="entry name" value="UPF0659 PROTEIN YMR090W"/>
    <property type="match status" value="1"/>
</dbReference>
<dbReference type="InterPro" id="IPR036291">
    <property type="entry name" value="NAD(P)-bd_dom_sf"/>
</dbReference>